<evidence type="ECO:0000259" key="10">
    <source>
        <dbReference type="Pfam" id="PF07034"/>
    </source>
</evidence>
<dbReference type="Proteomes" id="UP000410492">
    <property type="component" value="Unassembled WGS sequence"/>
</dbReference>
<keyword evidence="5" id="KW-0235">DNA replication</keyword>
<keyword evidence="6" id="KW-0238">DNA-binding</keyword>
<dbReference type="Pfam" id="PF07034">
    <property type="entry name" value="ORC3_N"/>
    <property type="match status" value="1"/>
</dbReference>
<feature type="domain" description="Origin recognition complex subunit 3 insertion" evidence="12">
    <location>
        <begin position="346"/>
        <end position="581"/>
    </location>
</feature>
<evidence type="ECO:0000256" key="8">
    <source>
        <dbReference type="ARBA" id="ARBA00026084"/>
    </source>
</evidence>
<organism evidence="13 14">
    <name type="scientific">Callosobruchus maculatus</name>
    <name type="common">Southern cowpea weevil</name>
    <name type="synonym">Pulse bruchid</name>
    <dbReference type="NCBI Taxonomy" id="64391"/>
    <lineage>
        <taxon>Eukaryota</taxon>
        <taxon>Metazoa</taxon>
        <taxon>Ecdysozoa</taxon>
        <taxon>Arthropoda</taxon>
        <taxon>Hexapoda</taxon>
        <taxon>Insecta</taxon>
        <taxon>Pterygota</taxon>
        <taxon>Neoptera</taxon>
        <taxon>Endopterygota</taxon>
        <taxon>Coleoptera</taxon>
        <taxon>Polyphaga</taxon>
        <taxon>Cucujiformia</taxon>
        <taxon>Chrysomeloidea</taxon>
        <taxon>Chrysomelidae</taxon>
        <taxon>Bruchinae</taxon>
        <taxon>Bruchini</taxon>
        <taxon>Callosobruchus</taxon>
    </lineage>
</organism>
<evidence type="ECO:0000256" key="3">
    <source>
        <dbReference type="ARBA" id="ARBA00019085"/>
    </source>
</evidence>
<dbReference type="Pfam" id="PF19675">
    <property type="entry name" value="ORC3_ins"/>
    <property type="match status" value="1"/>
</dbReference>
<dbReference type="GO" id="GO:0006270">
    <property type="term" value="P:DNA replication initiation"/>
    <property type="evidence" value="ECO:0007669"/>
    <property type="project" value="TreeGrafter"/>
</dbReference>
<evidence type="ECO:0000256" key="4">
    <source>
        <dbReference type="ARBA" id="ARBA00022553"/>
    </source>
</evidence>
<dbReference type="PANTHER" id="PTHR12748">
    <property type="entry name" value="ORIGIN RECOGNITION COMPLEX SUBUNIT 3"/>
    <property type="match status" value="1"/>
</dbReference>
<comment type="similarity">
    <text evidence="2">Belongs to the ORC3 family.</text>
</comment>
<dbReference type="AlphaFoldDB" id="A0A653DYG7"/>
<evidence type="ECO:0000259" key="11">
    <source>
        <dbReference type="Pfam" id="PF18137"/>
    </source>
</evidence>
<evidence type="ECO:0000256" key="9">
    <source>
        <dbReference type="ARBA" id="ARBA00045241"/>
    </source>
</evidence>
<evidence type="ECO:0000256" key="5">
    <source>
        <dbReference type="ARBA" id="ARBA00022705"/>
    </source>
</evidence>
<dbReference type="InterPro" id="IPR040855">
    <property type="entry name" value="ORC_WH_C"/>
</dbReference>
<comment type="subcellular location">
    <subcellularLocation>
        <location evidence="1">Nucleus</location>
    </subcellularLocation>
</comment>
<dbReference type="GO" id="GO:0005656">
    <property type="term" value="C:nuclear pre-replicative complex"/>
    <property type="evidence" value="ECO:0007669"/>
    <property type="project" value="TreeGrafter"/>
</dbReference>
<accession>A0A653DYG7</accession>
<keyword evidence="4" id="KW-0597">Phosphoprotein</keyword>
<name>A0A653DYG7_CALMS</name>
<feature type="domain" description="Origin recognition complex subunit 3 winged helix C-terminal" evidence="11">
    <location>
        <begin position="593"/>
        <end position="703"/>
    </location>
</feature>
<dbReference type="InterPro" id="IPR020795">
    <property type="entry name" value="ORC3"/>
</dbReference>
<dbReference type="GO" id="GO:0003688">
    <property type="term" value="F:DNA replication origin binding"/>
    <property type="evidence" value="ECO:0007669"/>
    <property type="project" value="TreeGrafter"/>
</dbReference>
<dbReference type="InterPro" id="IPR045663">
    <property type="entry name" value="ORC3_ins"/>
</dbReference>
<keyword evidence="14" id="KW-1185">Reference proteome</keyword>
<dbReference type="InterPro" id="IPR045667">
    <property type="entry name" value="ORC3_N"/>
</dbReference>
<dbReference type="GO" id="GO:0005664">
    <property type="term" value="C:nuclear origin of replication recognition complex"/>
    <property type="evidence" value="ECO:0007669"/>
    <property type="project" value="InterPro"/>
</dbReference>
<evidence type="ECO:0000256" key="2">
    <source>
        <dbReference type="ARBA" id="ARBA00010977"/>
    </source>
</evidence>
<evidence type="ECO:0000313" key="14">
    <source>
        <dbReference type="Proteomes" id="UP000410492"/>
    </source>
</evidence>
<dbReference type="GO" id="GO:0031261">
    <property type="term" value="C:DNA replication preinitiation complex"/>
    <property type="evidence" value="ECO:0007669"/>
    <property type="project" value="TreeGrafter"/>
</dbReference>
<feature type="domain" description="Origin recognition complex subunit 3 N-terminal" evidence="10">
    <location>
        <begin position="4"/>
        <end position="333"/>
    </location>
</feature>
<evidence type="ECO:0000256" key="6">
    <source>
        <dbReference type="ARBA" id="ARBA00023125"/>
    </source>
</evidence>
<comment type="function">
    <text evidence="9">Component of the origin recognition complex (ORC) that binds origins of replication. DNA-binding is ATP-dependent. The specific DNA sequences that define origins of replication have not been identified yet. ORC is required to assemble the pre-replication complex necessary to initiate DNA replication. Binds histone H3 and H4 trimethylation marks H3K9me3, H3K27me3 and H4K20me3.</text>
</comment>
<sequence>MDEETTSVSKGVFIFNNNTIKRSSHGKKRKKQTTETTKDDNGIFASNLWYQQYANLKTILEENITELNDNMFSSVLSQLVEFVGNCHNTTVEEIPTAALLTGINMPDHGAQFSSLINQIKQTETPHVVCLQSQDCTHIKNMMENMISKFINYDSPLEDEDEDDHRNIKKNQLNLPVLQCWYNNLYVEKSSSSPIKQQTKNSQKVLVVIIPDFESFSTIVLQKFILIISSYIEVLPFVFIFGVATSLNTLHTSLSYQIMSKINIRVFKSQPSIVYLDKVLENAFFDTNFPFHLGGKVFNLFVDLFLFYDLSVNNFITNIKYAMAEHFCSGNTMSLCTLSISEAREMIEMFSHNDFENARHLLSFRKLVEDQTYENRIKLLTDDDYLKEVLMQHLKKIQKYLRRFHLFLKLLHVLVNDLPKAPLGKKIRELYAIAVSKDITKSDEYRQCFQLLGFLSKTELLPKISTIINILSPRVKRFENNKIADFLNKLKQDLKDLNDFNMNELQDAVEEIECEELVDETMDSRKQFKEKLLGLTKQKATRQLNKYEQLRKDVLDLLTNAFEEYLVEPKSFYFHEIFFFDDVSIQNNIVGSHRSAIHNALNDPQYYLQCSCCEIYTSSTILRTMPDICVAYKLHLECGKMINLYDWLQAFLSIIDHSDCDDESRRYVKPELQARFTQAVAELEYLGFIKNSKRKADHVARLTWGG</sequence>
<dbReference type="CDD" id="cd20704">
    <property type="entry name" value="Orc3"/>
    <property type="match status" value="2"/>
</dbReference>
<evidence type="ECO:0000256" key="7">
    <source>
        <dbReference type="ARBA" id="ARBA00023242"/>
    </source>
</evidence>
<keyword evidence="7" id="KW-0539">Nucleus</keyword>
<dbReference type="PANTHER" id="PTHR12748:SF0">
    <property type="entry name" value="ORIGIN RECOGNITION COMPLEX SUBUNIT 3"/>
    <property type="match status" value="1"/>
</dbReference>
<dbReference type="Pfam" id="PF18137">
    <property type="entry name" value="WHD_ORC"/>
    <property type="match status" value="1"/>
</dbReference>
<proteinExistence type="inferred from homology"/>
<dbReference type="EMBL" id="CAACVG010015550">
    <property type="protein sequence ID" value="VEN64575.1"/>
    <property type="molecule type" value="Genomic_DNA"/>
</dbReference>
<reference evidence="13 14" key="1">
    <citation type="submission" date="2019-01" db="EMBL/GenBank/DDBJ databases">
        <authorList>
            <person name="Sayadi A."/>
        </authorList>
    </citation>
    <scope>NUCLEOTIDE SEQUENCE [LARGE SCALE GENOMIC DNA]</scope>
</reference>
<evidence type="ECO:0000313" key="13">
    <source>
        <dbReference type="EMBL" id="VEN64575.1"/>
    </source>
</evidence>
<evidence type="ECO:0000256" key="1">
    <source>
        <dbReference type="ARBA" id="ARBA00004123"/>
    </source>
</evidence>
<protein>
    <recommendedName>
        <fullName evidence="3">Origin recognition complex subunit 3</fullName>
    </recommendedName>
</protein>
<dbReference type="OrthoDB" id="10265211at2759"/>
<evidence type="ECO:0000259" key="12">
    <source>
        <dbReference type="Pfam" id="PF19675"/>
    </source>
</evidence>
<gene>
    <name evidence="13" type="ORF">CALMAC_LOCUS21065</name>
</gene>
<comment type="subunit">
    <text evidence="8">Component of ORC, a complex composed of at least 6 subunits: ORC1, ORC2, ORC3, ORC4, ORC5 and ORC6. ORC is regulated in a cell-cycle dependent manner. It is sequentially assembled at the exit from anaphase of mitosis and disassembled as cells enter S phase.</text>
</comment>